<dbReference type="Pfam" id="PF02518">
    <property type="entry name" value="HATPase_c"/>
    <property type="match status" value="1"/>
</dbReference>
<feature type="transmembrane region" description="Helical" evidence="7">
    <location>
        <begin position="153"/>
        <end position="177"/>
    </location>
</feature>
<feature type="transmembrane region" description="Helical" evidence="7">
    <location>
        <begin position="75"/>
        <end position="96"/>
    </location>
</feature>
<dbReference type="EC" id="2.7.13.3" evidence="2"/>
<dbReference type="PROSITE" id="PS50109">
    <property type="entry name" value="HIS_KIN"/>
    <property type="match status" value="1"/>
</dbReference>
<keyword evidence="7" id="KW-1133">Transmembrane helix</keyword>
<dbReference type="Gene3D" id="3.30.565.10">
    <property type="entry name" value="Histidine kinase-like ATPase, C-terminal domain"/>
    <property type="match status" value="1"/>
</dbReference>
<keyword evidence="7" id="KW-0812">Transmembrane</keyword>
<evidence type="ECO:0000256" key="2">
    <source>
        <dbReference type="ARBA" id="ARBA00012438"/>
    </source>
</evidence>
<keyword evidence="4" id="KW-0547">Nucleotide-binding</keyword>
<sequence>MIKSLLLDEERLAQLNIHIRWLFILLATGLWAVCWGAQVPLPHVLIAQAIATLAIGNGLIWLWQKSAYANPAISIPIGLCLDLWSLSELLFLTGGASNPLTFLYLVPVLFAALMCSARFAWTLSAITIALYLLIYFFHLPIVNAHWLHQNLQLHFIGMWLTFGLISTLICVLVTWLMHSLKEREVLLRLAYRNQMRDENMLWLGMNAANLAHKMSTPMNNLYLLLDELRQNAHAEDAEDLALMRTQLEECTDILHSLRRDAKREPSQVVFEDAFAIHLARWQNLRPQVQVEWQQQQTPPTTMVVDPLLWPAVFNILNNAADAGDNRVEVMTSVAENTLHIEIINRSGSLPQAQLEWAGLSALPSQKPSGLGLGMKLSHATFEKLGGSFSLSNQQQGGVRAVISLPLN</sequence>
<protein>
    <recommendedName>
        <fullName evidence="2">histidine kinase</fullName>
        <ecNumber evidence="2">2.7.13.3</ecNumber>
    </recommendedName>
</protein>
<dbReference type="SUPFAM" id="SSF55874">
    <property type="entry name" value="ATPase domain of HSP90 chaperone/DNA topoisomerase II/histidine kinase"/>
    <property type="match status" value="1"/>
</dbReference>
<name>A0ABY4E747_9NEIS</name>
<accession>A0ABY4E747</accession>
<dbReference type="InterPro" id="IPR036890">
    <property type="entry name" value="HATPase_C_sf"/>
</dbReference>
<keyword evidence="5 9" id="KW-0418">Kinase</keyword>
<evidence type="ECO:0000256" key="3">
    <source>
        <dbReference type="ARBA" id="ARBA00022679"/>
    </source>
</evidence>
<organism evidence="9 10">
    <name type="scientific">Vitreoscilla massiliensis</name>
    <dbReference type="NCBI Taxonomy" id="1689272"/>
    <lineage>
        <taxon>Bacteria</taxon>
        <taxon>Pseudomonadati</taxon>
        <taxon>Pseudomonadota</taxon>
        <taxon>Betaproteobacteria</taxon>
        <taxon>Neisseriales</taxon>
        <taxon>Neisseriaceae</taxon>
        <taxon>Vitreoscilla</taxon>
    </lineage>
</organism>
<dbReference type="RefSeq" id="WP_058305135.1">
    <property type="nucleotide sequence ID" value="NZ_CABKVG010000006.1"/>
</dbReference>
<dbReference type="EMBL" id="CP091511">
    <property type="protein sequence ID" value="UOO91099.1"/>
    <property type="molecule type" value="Genomic_DNA"/>
</dbReference>
<dbReference type="InterPro" id="IPR005467">
    <property type="entry name" value="His_kinase_dom"/>
</dbReference>
<keyword evidence="6" id="KW-0067">ATP-binding</keyword>
<keyword evidence="3" id="KW-0808">Transferase</keyword>
<dbReference type="Proteomes" id="UP000832011">
    <property type="component" value="Chromosome"/>
</dbReference>
<gene>
    <name evidence="9" type="ORF">LVJ82_09070</name>
</gene>
<keyword evidence="7" id="KW-0472">Membrane</keyword>
<evidence type="ECO:0000259" key="8">
    <source>
        <dbReference type="PROSITE" id="PS50109"/>
    </source>
</evidence>
<dbReference type="InterPro" id="IPR050980">
    <property type="entry name" value="2C_sensor_his_kinase"/>
</dbReference>
<evidence type="ECO:0000256" key="1">
    <source>
        <dbReference type="ARBA" id="ARBA00000085"/>
    </source>
</evidence>
<feature type="transmembrane region" description="Helical" evidence="7">
    <location>
        <begin position="21"/>
        <end position="38"/>
    </location>
</feature>
<evidence type="ECO:0000256" key="4">
    <source>
        <dbReference type="ARBA" id="ARBA00022741"/>
    </source>
</evidence>
<dbReference type="PANTHER" id="PTHR44936">
    <property type="entry name" value="SENSOR PROTEIN CREC"/>
    <property type="match status" value="1"/>
</dbReference>
<dbReference type="PANTHER" id="PTHR44936:SF10">
    <property type="entry name" value="SENSOR PROTEIN RSTB"/>
    <property type="match status" value="1"/>
</dbReference>
<reference evidence="9 10" key="1">
    <citation type="journal article" date="2022" name="Res Sq">
        <title>Evolution of multicellular longitudinally dividing oral cavity symbionts (Neisseriaceae).</title>
        <authorList>
            <person name="Nyongesa S."/>
            <person name="Weber P."/>
            <person name="Bernet E."/>
            <person name="Pullido F."/>
            <person name="Nieckarz M."/>
            <person name="Delaby M."/>
            <person name="Nieves C."/>
            <person name="Viehboeck T."/>
            <person name="Krause N."/>
            <person name="Rivera-Millot A."/>
            <person name="Nakamura A."/>
            <person name="Vischer N."/>
            <person name="VanNieuwenhze M."/>
            <person name="Brun Y."/>
            <person name="Cava F."/>
            <person name="Bulgheresi S."/>
            <person name="Veyrier F."/>
        </authorList>
    </citation>
    <scope>NUCLEOTIDE SEQUENCE [LARGE SCALE GENOMIC DNA]</scope>
    <source>
        <strain evidence="9 10">SN4</strain>
    </source>
</reference>
<evidence type="ECO:0000256" key="7">
    <source>
        <dbReference type="SAM" id="Phobius"/>
    </source>
</evidence>
<dbReference type="GO" id="GO:0016301">
    <property type="term" value="F:kinase activity"/>
    <property type="evidence" value="ECO:0007669"/>
    <property type="project" value="UniProtKB-KW"/>
</dbReference>
<feature type="transmembrane region" description="Helical" evidence="7">
    <location>
        <begin position="44"/>
        <end position="63"/>
    </location>
</feature>
<feature type="transmembrane region" description="Helical" evidence="7">
    <location>
        <begin position="128"/>
        <end position="147"/>
    </location>
</feature>
<feature type="domain" description="Histidine kinase" evidence="8">
    <location>
        <begin position="209"/>
        <end position="407"/>
    </location>
</feature>
<evidence type="ECO:0000313" key="9">
    <source>
        <dbReference type="EMBL" id="UOO91099.1"/>
    </source>
</evidence>
<comment type="catalytic activity">
    <reaction evidence="1">
        <text>ATP + protein L-histidine = ADP + protein N-phospho-L-histidine.</text>
        <dbReference type="EC" id="2.7.13.3"/>
    </reaction>
</comment>
<evidence type="ECO:0000313" key="10">
    <source>
        <dbReference type="Proteomes" id="UP000832011"/>
    </source>
</evidence>
<evidence type="ECO:0000256" key="6">
    <source>
        <dbReference type="ARBA" id="ARBA00022840"/>
    </source>
</evidence>
<proteinExistence type="predicted"/>
<keyword evidence="10" id="KW-1185">Reference proteome</keyword>
<dbReference type="InterPro" id="IPR003594">
    <property type="entry name" value="HATPase_dom"/>
</dbReference>
<evidence type="ECO:0000256" key="5">
    <source>
        <dbReference type="ARBA" id="ARBA00022777"/>
    </source>
</evidence>